<dbReference type="SUPFAM" id="SSF160443">
    <property type="entry name" value="SMR domain-like"/>
    <property type="match status" value="1"/>
</dbReference>
<keyword evidence="3" id="KW-0378">Hydrolase</keyword>
<dbReference type="EMBL" id="QAOT01000007">
    <property type="protein sequence ID" value="PTR18647.1"/>
    <property type="molecule type" value="Genomic_DNA"/>
</dbReference>
<evidence type="ECO:0000256" key="1">
    <source>
        <dbReference type="SAM" id="MobiDB-lite"/>
    </source>
</evidence>
<dbReference type="Proteomes" id="UP000244060">
    <property type="component" value="Unassembled WGS sequence"/>
</dbReference>
<dbReference type="PROSITE" id="PS50828">
    <property type="entry name" value="SMR"/>
    <property type="match status" value="1"/>
</dbReference>
<keyword evidence="3" id="KW-0255">Endonuclease</keyword>
<feature type="region of interest" description="Disordered" evidence="1">
    <location>
        <begin position="20"/>
        <end position="49"/>
    </location>
</feature>
<gene>
    <name evidence="3" type="ORF">C8J28_10771</name>
</gene>
<dbReference type="SMART" id="SM00463">
    <property type="entry name" value="SMR"/>
    <property type="match status" value="1"/>
</dbReference>
<evidence type="ECO:0000259" key="2">
    <source>
        <dbReference type="PROSITE" id="PS50828"/>
    </source>
</evidence>
<evidence type="ECO:0000313" key="4">
    <source>
        <dbReference type="Proteomes" id="UP000244060"/>
    </source>
</evidence>
<feature type="domain" description="Smr" evidence="2">
    <location>
        <begin position="104"/>
        <end position="195"/>
    </location>
</feature>
<dbReference type="InterPro" id="IPR002625">
    <property type="entry name" value="Smr_dom"/>
</dbReference>
<keyword evidence="3" id="KW-0540">Nuclease</keyword>
<dbReference type="Gene3D" id="3.30.1370.110">
    <property type="match status" value="1"/>
</dbReference>
<comment type="caution">
    <text evidence="3">The sequence shown here is derived from an EMBL/GenBank/DDBJ whole genome shotgun (WGS) entry which is preliminary data.</text>
</comment>
<organism evidence="3 4">
    <name type="scientific">Cereibacter azotoformans</name>
    <dbReference type="NCBI Taxonomy" id="43057"/>
    <lineage>
        <taxon>Bacteria</taxon>
        <taxon>Pseudomonadati</taxon>
        <taxon>Pseudomonadota</taxon>
        <taxon>Alphaproteobacteria</taxon>
        <taxon>Rhodobacterales</taxon>
        <taxon>Paracoccaceae</taxon>
        <taxon>Cereibacter</taxon>
    </lineage>
</organism>
<reference evidence="3 4" key="1">
    <citation type="submission" date="2018-04" db="EMBL/GenBank/DDBJ databases">
        <title>Genomic Encyclopedia of Type Strains, Phase III (KMG-III): the genomes of soil and plant-associated and newly described type strains.</title>
        <authorList>
            <person name="Whitman W."/>
        </authorList>
    </citation>
    <scope>NUCLEOTIDE SEQUENCE [LARGE SCALE GENOMIC DNA]</scope>
    <source>
        <strain evidence="3 4">KA25</strain>
    </source>
</reference>
<accession>A0A2T5K893</accession>
<keyword evidence="4" id="KW-1185">Reference proteome</keyword>
<sequence>MARRRTLRPDEEELWQAVARSAQPLHPQRIRSHTPKADPLPHAPEPRAQVPAFPHFHVGEKVRHASGHDLVPALRDQLAAQPLRMDAKSFARMSRGKLSPEARIDLHGMTLTEAHPELIRFILNAHADGLRLVLVITGKGSRRVDDHGPIPQRPGVLRHQVPHWLRMPPLGAAVLQVAMAHLKHGGEGAYYVYLRRPR</sequence>
<dbReference type="PANTHER" id="PTHR35562:SF2">
    <property type="entry name" value="DNA ENDONUCLEASE SMRA-RELATED"/>
    <property type="match status" value="1"/>
</dbReference>
<dbReference type="OrthoDB" id="7165597at2"/>
<dbReference type="RefSeq" id="WP_011909626.1">
    <property type="nucleotide sequence ID" value="NZ_CP089965.1"/>
</dbReference>
<dbReference type="Pfam" id="PF01713">
    <property type="entry name" value="Smr"/>
    <property type="match status" value="1"/>
</dbReference>
<dbReference type="PANTHER" id="PTHR35562">
    <property type="entry name" value="DNA ENDONUCLEASE SMRA-RELATED"/>
    <property type="match status" value="1"/>
</dbReference>
<dbReference type="AlphaFoldDB" id="A0A2T5K893"/>
<dbReference type="InterPro" id="IPR036063">
    <property type="entry name" value="Smr_dom_sf"/>
</dbReference>
<proteinExistence type="predicted"/>
<name>A0A2T5K893_9RHOB</name>
<protein>
    <submittedName>
        <fullName evidence="3">DNA-nicking Smr family endonuclease</fullName>
    </submittedName>
</protein>
<dbReference type="GO" id="GO:0004519">
    <property type="term" value="F:endonuclease activity"/>
    <property type="evidence" value="ECO:0007669"/>
    <property type="project" value="UniProtKB-KW"/>
</dbReference>
<evidence type="ECO:0000313" key="3">
    <source>
        <dbReference type="EMBL" id="PTR18647.1"/>
    </source>
</evidence>